<dbReference type="GO" id="GO:0004674">
    <property type="term" value="F:protein serine/threonine kinase activity"/>
    <property type="evidence" value="ECO:0007669"/>
    <property type="project" value="UniProtKB-KW"/>
</dbReference>
<dbReference type="PIRSF" id="PIRSF000654">
    <property type="entry name" value="Integrin-linked_kinase"/>
    <property type="match status" value="1"/>
</dbReference>
<evidence type="ECO:0000313" key="5">
    <source>
        <dbReference type="Proteomes" id="UP001472866"/>
    </source>
</evidence>
<protein>
    <submittedName>
        <fullName evidence="4">Serine/threonine protein kinase</fullName>
    </submittedName>
</protein>
<sequence length="307" mass="33988">MASTSTAPDAGSYPTTQITLQQFKDEYELLEILDRGTFSLVRKAMIRSTGELVAVKVVDTTNFAAAEGIVQRELDAFAVVRHAHCIDMRAYCRHLNHVYIIVSLAKGEVLVDWLQEKKQCTEMEAAIIIHAIFQGVSYLHSNKIVHRDLKLDNMMFDRPGDITTLKILDYGFSKVLQGAGDVLTTVCGSPQYVAPEILALTMGSSAGLQVIPYTYAVDAWSIGVIMYMLIAGYAPFEDDDEVVMFQDIIRGEFSFPSNPWDSVSQEAKDLICALLTVNPARRMDVAQALESPFIKKYASLYGLPGQG</sequence>
<dbReference type="Proteomes" id="UP001472866">
    <property type="component" value="Chromosome 14"/>
</dbReference>
<evidence type="ECO:0000256" key="1">
    <source>
        <dbReference type="ARBA" id="ARBA00022741"/>
    </source>
</evidence>
<keyword evidence="5" id="KW-1185">Reference proteome</keyword>
<keyword evidence="1" id="KW-0547">Nucleotide-binding</keyword>
<dbReference type="PANTHER" id="PTHR24347">
    <property type="entry name" value="SERINE/THREONINE-PROTEIN KINASE"/>
    <property type="match status" value="1"/>
</dbReference>
<dbReference type="InterPro" id="IPR000719">
    <property type="entry name" value="Prot_kinase_dom"/>
</dbReference>
<dbReference type="Gene3D" id="1.10.510.10">
    <property type="entry name" value="Transferase(Phosphotransferase) domain 1"/>
    <property type="match status" value="1"/>
</dbReference>
<keyword evidence="4" id="KW-0418">Kinase</keyword>
<dbReference type="AlphaFoldDB" id="A0AAX4PJ76"/>
<accession>A0AAX4PJ76</accession>
<feature type="domain" description="Protein kinase" evidence="3">
    <location>
        <begin position="27"/>
        <end position="294"/>
    </location>
</feature>
<dbReference type="FunFam" id="1.10.510.10:FF:000571">
    <property type="entry name" value="Maternal embryonic leucine zipper kinase"/>
    <property type="match status" value="1"/>
</dbReference>
<dbReference type="EMBL" id="CP151514">
    <property type="protein sequence ID" value="WZN66176.1"/>
    <property type="molecule type" value="Genomic_DNA"/>
</dbReference>
<dbReference type="GO" id="GO:0005524">
    <property type="term" value="F:ATP binding"/>
    <property type="evidence" value="ECO:0007669"/>
    <property type="project" value="UniProtKB-KW"/>
</dbReference>
<evidence type="ECO:0000259" key="3">
    <source>
        <dbReference type="PROSITE" id="PS50011"/>
    </source>
</evidence>
<organism evidence="4 5">
    <name type="scientific">Chloropicon roscoffensis</name>
    <dbReference type="NCBI Taxonomy" id="1461544"/>
    <lineage>
        <taxon>Eukaryota</taxon>
        <taxon>Viridiplantae</taxon>
        <taxon>Chlorophyta</taxon>
        <taxon>Chloropicophyceae</taxon>
        <taxon>Chloropicales</taxon>
        <taxon>Chloropicaceae</taxon>
        <taxon>Chloropicon</taxon>
    </lineage>
</organism>
<gene>
    <name evidence="4" type="ORF">HKI87_14g77410</name>
</gene>
<keyword evidence="2" id="KW-0067">ATP-binding</keyword>
<reference evidence="4 5" key="1">
    <citation type="submission" date="2024-03" db="EMBL/GenBank/DDBJ databases">
        <title>Complete genome sequence of the green alga Chloropicon roscoffensis RCC1871.</title>
        <authorList>
            <person name="Lemieux C."/>
            <person name="Pombert J.-F."/>
            <person name="Otis C."/>
            <person name="Turmel M."/>
        </authorList>
    </citation>
    <scope>NUCLEOTIDE SEQUENCE [LARGE SCALE GENOMIC DNA]</scope>
    <source>
        <strain evidence="4 5">RCC1871</strain>
    </source>
</reference>
<dbReference type="PROSITE" id="PS50011">
    <property type="entry name" value="PROTEIN_KINASE_DOM"/>
    <property type="match status" value="1"/>
</dbReference>
<evidence type="ECO:0000256" key="2">
    <source>
        <dbReference type="ARBA" id="ARBA00022840"/>
    </source>
</evidence>
<dbReference type="SMART" id="SM00220">
    <property type="entry name" value="S_TKc"/>
    <property type="match status" value="1"/>
</dbReference>
<dbReference type="SUPFAM" id="SSF56112">
    <property type="entry name" value="Protein kinase-like (PK-like)"/>
    <property type="match status" value="1"/>
</dbReference>
<dbReference type="InterPro" id="IPR011009">
    <property type="entry name" value="Kinase-like_dom_sf"/>
</dbReference>
<dbReference type="InterPro" id="IPR008271">
    <property type="entry name" value="Ser/Thr_kinase_AS"/>
</dbReference>
<dbReference type="Pfam" id="PF00069">
    <property type="entry name" value="Pkinase"/>
    <property type="match status" value="1"/>
</dbReference>
<keyword evidence="4" id="KW-0808">Transferase</keyword>
<name>A0AAX4PJ76_9CHLO</name>
<evidence type="ECO:0000313" key="4">
    <source>
        <dbReference type="EMBL" id="WZN66176.1"/>
    </source>
</evidence>
<dbReference type="PROSITE" id="PS00108">
    <property type="entry name" value="PROTEIN_KINASE_ST"/>
    <property type="match status" value="1"/>
</dbReference>
<proteinExistence type="predicted"/>
<keyword evidence="4" id="KW-0723">Serine/threonine-protein kinase</keyword>